<proteinExistence type="inferred from homology"/>
<dbReference type="GO" id="GO:0016853">
    <property type="term" value="F:isomerase activity"/>
    <property type="evidence" value="ECO:0007669"/>
    <property type="project" value="UniProtKB-KW"/>
</dbReference>
<dbReference type="PANTHER" id="PTHR35530:SF2">
    <property type="entry name" value="BSL4019 PROTEIN"/>
    <property type="match status" value="1"/>
</dbReference>
<feature type="domain" description="4-oxalocrotonate tautomerase-like" evidence="3">
    <location>
        <begin position="2"/>
        <end position="61"/>
    </location>
</feature>
<evidence type="ECO:0000313" key="4">
    <source>
        <dbReference type="EMBL" id="CAB3755709.1"/>
    </source>
</evidence>
<dbReference type="InterPro" id="IPR014347">
    <property type="entry name" value="Tautomerase/MIF_sf"/>
</dbReference>
<dbReference type="AlphaFoldDB" id="A0A6J5DNB9"/>
<gene>
    <name evidence="4" type="ORF">LMG29739_02259</name>
</gene>
<accession>A0A6J5DNB9</accession>
<reference evidence="4 5" key="1">
    <citation type="submission" date="2020-04" db="EMBL/GenBank/DDBJ databases">
        <authorList>
            <person name="De Canck E."/>
        </authorList>
    </citation>
    <scope>NUCLEOTIDE SEQUENCE [LARGE SCALE GENOMIC DNA]</scope>
    <source>
        <strain evidence="4 5">LMG 29739</strain>
    </source>
</reference>
<comment type="similarity">
    <text evidence="1">Belongs to the 4-oxalocrotonate tautomerase family.</text>
</comment>
<keyword evidence="5" id="KW-1185">Reference proteome</keyword>
<evidence type="ECO:0000256" key="1">
    <source>
        <dbReference type="ARBA" id="ARBA00006723"/>
    </source>
</evidence>
<name>A0A6J5DNB9_9BURK</name>
<evidence type="ECO:0000256" key="2">
    <source>
        <dbReference type="ARBA" id="ARBA00023235"/>
    </source>
</evidence>
<protein>
    <recommendedName>
        <fullName evidence="3">4-oxalocrotonate tautomerase-like domain-containing protein</fullName>
    </recommendedName>
</protein>
<keyword evidence="2" id="KW-0413">Isomerase</keyword>
<dbReference type="PANTHER" id="PTHR35530">
    <property type="entry name" value="TAUTOMERASE-RELATED"/>
    <property type="match status" value="1"/>
</dbReference>
<dbReference type="Gene3D" id="3.30.429.10">
    <property type="entry name" value="Macrophage Migration Inhibitory Factor"/>
    <property type="match status" value="1"/>
</dbReference>
<dbReference type="SUPFAM" id="SSF55331">
    <property type="entry name" value="Tautomerase/MIF"/>
    <property type="match status" value="1"/>
</dbReference>
<dbReference type="RefSeq" id="WP_175110980.1">
    <property type="nucleotide sequence ID" value="NZ_CADIKF010000014.1"/>
</dbReference>
<dbReference type="EMBL" id="CADIKF010000014">
    <property type="protein sequence ID" value="CAB3755709.1"/>
    <property type="molecule type" value="Genomic_DNA"/>
</dbReference>
<organism evidence="4 5">
    <name type="scientific">Paraburkholderia solisilvae</name>
    <dbReference type="NCBI Taxonomy" id="624376"/>
    <lineage>
        <taxon>Bacteria</taxon>
        <taxon>Pseudomonadati</taxon>
        <taxon>Pseudomonadota</taxon>
        <taxon>Betaproteobacteria</taxon>
        <taxon>Burkholderiales</taxon>
        <taxon>Burkholderiaceae</taxon>
        <taxon>Paraburkholderia</taxon>
    </lineage>
</organism>
<dbReference type="Proteomes" id="UP000494329">
    <property type="component" value="Unassembled WGS sequence"/>
</dbReference>
<dbReference type="InterPro" id="IPR004370">
    <property type="entry name" value="4-OT-like_dom"/>
</dbReference>
<dbReference type="Pfam" id="PF01361">
    <property type="entry name" value="Tautomerase"/>
    <property type="match status" value="1"/>
</dbReference>
<evidence type="ECO:0000259" key="3">
    <source>
        <dbReference type="Pfam" id="PF01361"/>
    </source>
</evidence>
<evidence type="ECO:0000313" key="5">
    <source>
        <dbReference type="Proteomes" id="UP000494329"/>
    </source>
</evidence>
<sequence>MPLITVKGIEGVFSPEQKRLLIKKLTDAMVEVEGEKMRPITWVIFEDVKSGDWGMAGNALTLEDARAVQSGAVAVRDAIGA</sequence>